<reference evidence="2 3" key="1">
    <citation type="journal article" date="2021" name="BMC Genomics">
        <title>Telomere-to-telomere genome assembly of asparaginase-producing Trichoderma simmonsii.</title>
        <authorList>
            <person name="Chung D."/>
            <person name="Kwon Y.M."/>
            <person name="Yang Y."/>
        </authorList>
    </citation>
    <scope>NUCLEOTIDE SEQUENCE [LARGE SCALE GENOMIC DNA]</scope>
    <source>
        <strain evidence="2 3">GH-Sj1</strain>
    </source>
</reference>
<sequence>MAGVPYFIGVGVHEQFQKTRESTKPSGKKKSPDEEEFSYDFSAVTESHLSDTQVLCQHCSVLQLKDLRLKKEKVSWDDKKPWELRADVPNFEEDLEYRRTDVVPLLPSLAESADSGCGFCALLRNAMIWHFRKYPLARLPDDTVDIKKIRHYWNSGLTAFTVHSTAFVRPKHRWDYLTFRASIRPGDPCATPFYPFSDFVPDSIISPAGILTLKKWVFGSSKEKAALKALYRPTRLIHVGGKRESSLIRLVESNIHADMAEEPQPYLALSYYWGGRPPSLTTTKSNYSHLKTSISYNALPKTYQDTVRIARALGVKYVWIDALCIIQDDVEDWEKESQVMAEIFRNSLVTLIPLRTTSSDEGFLERNPSIKIPYHSAEWNISGSFFLRHIPFPYEIAESALRGAPSWSDRPLSLEIQASAWHTRGWAFQEDMFAMRKLYIGQLMMHWDSLEPIDIIRTEDTIIDDKLDRIGEAELSIIHTSTPWRGEGDYQGWYNPMLEYSNKKLTYQTDRLPAVSSYAKLIASKSGDVYLAGLWKKNLHRGLLWKVDRRLRWTFRQLKGWLKRPPEYIAPSWSWARIRSSLRWDNTDYMKRECKVLEAKTKPHGGDIYGRVSSGRLLLRGKACGIPGGKLYKLPLESPFYGEQCEWLAIEDEQYVAQCALDWRETNEDGLQLSEASGEHIQKLVMFLVSSGHTKSGGVFSRRPDEWEDKEEDPPLEVMHGLLLYPTGKKEDEYWRVGLFHSLTDEKGGRQYFANCEKKTVRII</sequence>
<proteinExistence type="predicted"/>
<dbReference type="PANTHER" id="PTHR33112">
    <property type="entry name" value="DOMAIN PROTEIN, PUTATIVE-RELATED"/>
    <property type="match status" value="1"/>
</dbReference>
<name>A0A8G0LA83_9HYPO</name>
<accession>A0A8G0LA83</accession>
<gene>
    <name evidence="2" type="ORF">H0G86_003226</name>
</gene>
<dbReference type="EMBL" id="CP075865">
    <property type="protein sequence ID" value="QYS95960.1"/>
    <property type="molecule type" value="Genomic_DNA"/>
</dbReference>
<dbReference type="AlphaFoldDB" id="A0A8G0LA83"/>
<keyword evidence="3" id="KW-1185">Reference proteome</keyword>
<dbReference type="Pfam" id="PF06985">
    <property type="entry name" value="HET"/>
    <property type="match status" value="1"/>
</dbReference>
<evidence type="ECO:0000313" key="3">
    <source>
        <dbReference type="Proteomes" id="UP000826661"/>
    </source>
</evidence>
<protein>
    <submittedName>
        <fullName evidence="2">HET domain-containing protein</fullName>
    </submittedName>
</protein>
<dbReference type="PANTHER" id="PTHR33112:SF16">
    <property type="entry name" value="HETEROKARYON INCOMPATIBILITY DOMAIN-CONTAINING PROTEIN"/>
    <property type="match status" value="1"/>
</dbReference>
<dbReference type="Proteomes" id="UP000826661">
    <property type="component" value="Chromosome II"/>
</dbReference>
<evidence type="ECO:0000259" key="1">
    <source>
        <dbReference type="Pfam" id="PF06985"/>
    </source>
</evidence>
<evidence type="ECO:0000313" key="2">
    <source>
        <dbReference type="EMBL" id="QYS95960.1"/>
    </source>
</evidence>
<organism evidence="2 3">
    <name type="scientific">Trichoderma simmonsii</name>
    <dbReference type="NCBI Taxonomy" id="1491479"/>
    <lineage>
        <taxon>Eukaryota</taxon>
        <taxon>Fungi</taxon>
        <taxon>Dikarya</taxon>
        <taxon>Ascomycota</taxon>
        <taxon>Pezizomycotina</taxon>
        <taxon>Sordariomycetes</taxon>
        <taxon>Hypocreomycetidae</taxon>
        <taxon>Hypocreales</taxon>
        <taxon>Hypocreaceae</taxon>
        <taxon>Trichoderma</taxon>
    </lineage>
</organism>
<feature type="domain" description="Heterokaryon incompatibility" evidence="1">
    <location>
        <begin position="266"/>
        <end position="430"/>
    </location>
</feature>
<dbReference type="InterPro" id="IPR010730">
    <property type="entry name" value="HET"/>
</dbReference>